<reference evidence="1" key="1">
    <citation type="submission" date="2019-03" db="EMBL/GenBank/DDBJ databases">
        <title>Single cell metagenomics reveals metabolic interactions within the superorganism composed of flagellate Streblomastix strix and complex community of Bacteroidetes bacteria on its surface.</title>
        <authorList>
            <person name="Treitli S.C."/>
            <person name="Kolisko M."/>
            <person name="Husnik F."/>
            <person name="Keeling P."/>
            <person name="Hampl V."/>
        </authorList>
    </citation>
    <scope>NUCLEOTIDE SEQUENCE</scope>
    <source>
        <strain evidence="1">STM</strain>
    </source>
</reference>
<name>A0A5J4R1C4_9ZZZZ</name>
<protein>
    <submittedName>
        <fullName evidence="1">Uncharacterized protein</fullName>
    </submittedName>
</protein>
<accession>A0A5J4R1C4</accession>
<gene>
    <name evidence="1" type="ORF">EZS27_023627</name>
</gene>
<organism evidence="1">
    <name type="scientific">termite gut metagenome</name>
    <dbReference type="NCBI Taxonomy" id="433724"/>
    <lineage>
        <taxon>unclassified sequences</taxon>
        <taxon>metagenomes</taxon>
        <taxon>organismal metagenomes</taxon>
    </lineage>
</organism>
<sequence>MRSIETESKNENIGEMKSINTEIIENVIGIVNLKSIKNKEDIDFAIDSNLIIELLDLLRRTPIDLISMNLITLL</sequence>
<proteinExistence type="predicted"/>
<dbReference type="EMBL" id="SNRY01002002">
    <property type="protein sequence ID" value="KAA6327378.1"/>
    <property type="molecule type" value="Genomic_DNA"/>
</dbReference>
<comment type="caution">
    <text evidence="1">The sequence shown here is derived from an EMBL/GenBank/DDBJ whole genome shotgun (WGS) entry which is preliminary data.</text>
</comment>
<evidence type="ECO:0000313" key="1">
    <source>
        <dbReference type="EMBL" id="KAA6327378.1"/>
    </source>
</evidence>
<dbReference type="AlphaFoldDB" id="A0A5J4R1C4"/>